<name>A0A1B8HJU6_9GAMM</name>
<evidence type="ECO:0000259" key="1">
    <source>
        <dbReference type="Pfam" id="PF13503"/>
    </source>
</evidence>
<accession>A0A1B8HJU6</accession>
<dbReference type="OrthoDB" id="6466582at2"/>
<dbReference type="InterPro" id="IPR025391">
    <property type="entry name" value="DUF4123"/>
</dbReference>
<dbReference type="Pfam" id="PF13503">
    <property type="entry name" value="DUF4123"/>
    <property type="match status" value="1"/>
</dbReference>
<sequence>MKTTWAAWVKQAGGGNVYFLLNKLAQPDPVAQFYAADWVEEAYPVYAGTSLSHLREQSPWLIKAKWQMLDDLAKKLDTEPFTDLSWGWAYHSTETYEDQIAHWQRQQIVMFEGEKRVFRLFDGRIAGALIPSFTPADWSYLLMPLSDCFITSLSENSYFFRPPEAEKKINVYPYKLGEHIALAWKNSTQFRVNTVDNFYIQFWEEHSGLAQALEEPEGNLVRLINQCMDYYQAERVDIGYLTNDMFIRYLKQNNLINNRQDTEYAIS</sequence>
<comment type="caution">
    <text evidence="2">The sequence shown here is derived from an EMBL/GenBank/DDBJ whole genome shotgun (WGS) entry which is preliminary data.</text>
</comment>
<reference evidence="3" key="1">
    <citation type="submission" date="2016-06" db="EMBL/GenBank/DDBJ databases">
        <authorList>
            <person name="Butler K."/>
        </authorList>
    </citation>
    <scope>NUCLEOTIDE SEQUENCE [LARGE SCALE GENOMIC DNA]</scope>
    <source>
        <strain evidence="3">GCSL-Mp20</strain>
    </source>
</reference>
<keyword evidence="3" id="KW-1185">Reference proteome</keyword>
<dbReference type="Proteomes" id="UP000092377">
    <property type="component" value="Unassembled WGS sequence"/>
</dbReference>
<evidence type="ECO:0000313" key="3">
    <source>
        <dbReference type="Proteomes" id="UP000092377"/>
    </source>
</evidence>
<dbReference type="RefSeq" id="WP_067402138.1">
    <property type="nucleotide sequence ID" value="NZ_LZEY01000022.1"/>
</dbReference>
<dbReference type="AlphaFoldDB" id="A0A1B8HJU6"/>
<organism evidence="2 3">
    <name type="scientific">Morganella psychrotolerans</name>
    <dbReference type="NCBI Taxonomy" id="368603"/>
    <lineage>
        <taxon>Bacteria</taxon>
        <taxon>Pseudomonadati</taxon>
        <taxon>Pseudomonadota</taxon>
        <taxon>Gammaproteobacteria</taxon>
        <taxon>Enterobacterales</taxon>
        <taxon>Morganellaceae</taxon>
        <taxon>Morganella</taxon>
    </lineage>
</organism>
<feature type="domain" description="DUF4123" evidence="1">
    <location>
        <begin position="17"/>
        <end position="139"/>
    </location>
</feature>
<gene>
    <name evidence="2" type="ORF">AYY18_19590</name>
</gene>
<proteinExistence type="predicted"/>
<evidence type="ECO:0000313" key="2">
    <source>
        <dbReference type="EMBL" id="OBU09381.1"/>
    </source>
</evidence>
<protein>
    <recommendedName>
        <fullName evidence="1">DUF4123 domain-containing protein</fullName>
    </recommendedName>
</protein>
<dbReference type="EMBL" id="LZEY01000022">
    <property type="protein sequence ID" value="OBU09381.1"/>
    <property type="molecule type" value="Genomic_DNA"/>
</dbReference>